<organism evidence="2 3">
    <name type="scientific">Methylobacterium aquaticum</name>
    <dbReference type="NCBI Taxonomy" id="270351"/>
    <lineage>
        <taxon>Bacteria</taxon>
        <taxon>Pseudomonadati</taxon>
        <taxon>Pseudomonadota</taxon>
        <taxon>Alphaproteobacteria</taxon>
        <taxon>Hyphomicrobiales</taxon>
        <taxon>Methylobacteriaceae</taxon>
        <taxon>Methylobacterium</taxon>
    </lineage>
</organism>
<feature type="coiled-coil region" evidence="1">
    <location>
        <begin position="318"/>
        <end position="345"/>
    </location>
</feature>
<dbReference type="PATRIC" id="fig|270351.10.peg.3414"/>
<accession>A0A0C6FDK1</accession>
<evidence type="ECO:0000313" key="2">
    <source>
        <dbReference type="EMBL" id="BAQ46643.1"/>
    </source>
</evidence>
<reference evidence="2 3" key="1">
    <citation type="journal article" date="2015" name="Genome Announc.">
        <title>Complete Genome Sequence of Methylobacterium aquaticum Strain 22A, Isolated from Racomitrium japonicum Moss.</title>
        <authorList>
            <person name="Tani A."/>
            <person name="Ogura Y."/>
            <person name="Hayashi T."/>
            <person name="Kimbara K."/>
        </authorList>
    </citation>
    <scope>NUCLEOTIDE SEQUENCE [LARGE SCALE GENOMIC DNA]</scope>
    <source>
        <strain evidence="2 3">MA-22A</strain>
    </source>
</reference>
<proteinExistence type="predicted"/>
<evidence type="ECO:0000313" key="3">
    <source>
        <dbReference type="Proteomes" id="UP000061432"/>
    </source>
</evidence>
<dbReference type="KEGG" id="maqu:Maq22A_c17665"/>
<keyword evidence="1" id="KW-0175">Coiled coil</keyword>
<dbReference type="EMBL" id="AP014704">
    <property type="protein sequence ID" value="BAQ46643.1"/>
    <property type="molecule type" value="Genomic_DNA"/>
</dbReference>
<dbReference type="STRING" id="270351.Maq22A_c17665"/>
<reference evidence="3" key="2">
    <citation type="submission" date="2015-01" db="EMBL/GenBank/DDBJ databases">
        <title>Complete genome sequence of Methylobacterium aquaticum strain 22A.</title>
        <authorList>
            <person name="Tani A."/>
            <person name="Ogura Y."/>
            <person name="Hayashi T."/>
        </authorList>
    </citation>
    <scope>NUCLEOTIDE SEQUENCE [LARGE SCALE GENOMIC DNA]</scope>
    <source>
        <strain evidence="3">MA-22A</strain>
    </source>
</reference>
<dbReference type="Proteomes" id="UP000061432">
    <property type="component" value="Chromosome"/>
</dbReference>
<protein>
    <submittedName>
        <fullName evidence="2">Uncharacterized protein</fullName>
    </submittedName>
</protein>
<sequence>MHHRDNINLGEINLLSFAAEFPVFYVGNHEKFVSAIKRWIVGSPHTDFTPDDFPDVAREDYWSNQKGNDKIEILIANDSGGNYYGARRIIFEPNIIWTTTIVMHEKDSVGWIGVRIYRESLQPSVNVPAAKRPVILRLLLEEFNGSADGELLVKRDPHRLTNDDIGLAARLMTGNADCYLPVVYISCNFRGGYDIDPNSTASDLAGIAHVVVEPNRAFSSRLQIEANSYNVYGGSIGLYWPDSGTVRSIFKIKDYKIYKELKISIIDNIRNALVNRRPLRNCTWLAVEEIATRQRINALKSSDSDKVQEYIDAFDKDLLLKDERIKEEENEINRLKREISRYQKTANRDGIVFAPGNEQNFFDGEINEIVYDALRGALDTVSPNGRRYHVIQSIIKNNPVTGILSIKREEVKNLLRNYKEMNSGMKRNFDRLGFTLTDEGKHYKAIYSYDNRYTFSIPKTPSDHRGSLNMVSDINKKLF</sequence>
<name>A0A0C6FDK1_9HYPH</name>
<gene>
    <name evidence="2" type="ORF">Maq22A_c17665</name>
</gene>
<dbReference type="AlphaFoldDB" id="A0A0C6FDK1"/>
<evidence type="ECO:0000256" key="1">
    <source>
        <dbReference type="SAM" id="Coils"/>
    </source>
</evidence>